<keyword evidence="1" id="KW-0732">Signal</keyword>
<dbReference type="AlphaFoldDB" id="A0A8J2UBT1"/>
<feature type="signal peptide" evidence="1">
    <location>
        <begin position="1"/>
        <end position="25"/>
    </location>
</feature>
<reference evidence="2" key="1">
    <citation type="journal article" date="2014" name="Int. J. Syst. Evol. Microbiol.">
        <title>Complete genome sequence of Corynebacterium casei LMG S-19264T (=DSM 44701T), isolated from a smear-ripened cheese.</title>
        <authorList>
            <consortium name="US DOE Joint Genome Institute (JGI-PGF)"/>
            <person name="Walter F."/>
            <person name="Albersmeier A."/>
            <person name="Kalinowski J."/>
            <person name="Ruckert C."/>
        </authorList>
    </citation>
    <scope>NUCLEOTIDE SEQUENCE</scope>
    <source>
        <strain evidence="2">CGMCC 1.15448</strain>
    </source>
</reference>
<comment type="caution">
    <text evidence="2">The sequence shown here is derived from an EMBL/GenBank/DDBJ whole genome shotgun (WGS) entry which is preliminary data.</text>
</comment>
<organism evidence="2 3">
    <name type="scientific">Puia dinghuensis</name>
    <dbReference type="NCBI Taxonomy" id="1792502"/>
    <lineage>
        <taxon>Bacteria</taxon>
        <taxon>Pseudomonadati</taxon>
        <taxon>Bacteroidota</taxon>
        <taxon>Chitinophagia</taxon>
        <taxon>Chitinophagales</taxon>
        <taxon>Chitinophagaceae</taxon>
        <taxon>Puia</taxon>
    </lineage>
</organism>
<dbReference type="Proteomes" id="UP000607559">
    <property type="component" value="Unassembled WGS sequence"/>
</dbReference>
<dbReference type="EMBL" id="BMJC01000002">
    <property type="protein sequence ID" value="GGA95831.1"/>
    <property type="molecule type" value="Genomic_DNA"/>
</dbReference>
<evidence type="ECO:0000313" key="3">
    <source>
        <dbReference type="Proteomes" id="UP000607559"/>
    </source>
</evidence>
<evidence type="ECO:0000256" key="1">
    <source>
        <dbReference type="SAM" id="SignalP"/>
    </source>
</evidence>
<evidence type="ECO:0000313" key="2">
    <source>
        <dbReference type="EMBL" id="GGA95831.1"/>
    </source>
</evidence>
<keyword evidence="3" id="KW-1185">Reference proteome</keyword>
<feature type="chain" id="PRO_5035292632" evidence="1">
    <location>
        <begin position="26"/>
        <end position="451"/>
    </location>
</feature>
<dbReference type="PROSITE" id="PS51257">
    <property type="entry name" value="PROKAR_LIPOPROTEIN"/>
    <property type="match status" value="1"/>
</dbReference>
<name>A0A8J2UBT1_9BACT</name>
<proteinExistence type="predicted"/>
<reference evidence="2" key="2">
    <citation type="submission" date="2020-09" db="EMBL/GenBank/DDBJ databases">
        <authorList>
            <person name="Sun Q."/>
            <person name="Zhou Y."/>
        </authorList>
    </citation>
    <scope>NUCLEOTIDE SEQUENCE</scope>
    <source>
        <strain evidence="2">CGMCC 1.15448</strain>
    </source>
</reference>
<sequence length="451" mass="50348">MSDKTYLVRIHHLLLLAALSFTACSKHDTTPATPPAPPLIYKYTAAIPPFFSTPLATNQLQLTFPTSYHIAQVFLKKDTTVLGQFPVTRQSGNDNANITYPFEPGQQYSFIVESAPADGIVIRYALRNYTHTYITSFTFQQLLSLTQSLGLNEFDISPSRKTLFITDDEHNWLITKRLSLTDGSIDSSSGVPYGVLRAISDSELLVSGSSYNGRFPGGDTAILARYNLYTKKTSFVAFVSANYSRISRIIDNHLLITQPLYPGNSQLISLVDTSTTTYPYSSVNFVLIGTNNFDHLYYRNQIVDPITGTFHNLIPATDSAGIEVTDNATGYTITSWYSPIFPDSVPPVGYYKSHLGVYAHGNSIYQSNNLTNCSFNIPRQTSITNNRLVFYESFGWDTTFHISGYYQLDLNTKTTTLLHCYSTPYGTEDFQLDPHTIISVHADGVYRVTLP</sequence>
<protein>
    <submittedName>
        <fullName evidence="2">Uncharacterized protein</fullName>
    </submittedName>
</protein>
<accession>A0A8J2UBT1</accession>
<gene>
    <name evidence="2" type="ORF">GCM10011511_18890</name>
</gene>